<evidence type="ECO:0000313" key="4">
    <source>
        <dbReference type="EMBL" id="MFC3676388.1"/>
    </source>
</evidence>
<sequence>MSVQSGERPAGSDATATATASGGYEGVGHSLRVVRERRGLQLADVSARLRIRRPYLEAIESGHFTELPGAVYINGFLRQYAEFLGLDAEQVLKTYQDEADAPQRTVLNFPMPRPEDRTPRFWLIGGALILAIAIYALWYRHQEALRLGHDLIEAVPARLADLVPNPTPIAPATTSPAPAAAPTDPSVTASAPPAPAGTPTTSPAATPVTPPAPAGGSMVSALPNPAVQPTPVNPPATLPADTAAASAPATPTQAGPAQTAPAQTAPAQTAPAQTAPAQTATAPTAPAATPAVPPAAGDSTPPAAAPATSAVTAAAPEAPAVFGAQDAPDARVRLEATAPAWIQVRGANNEQVFTRLLHAGERYVVPPGQTGLTLLTGNAGGLKIIVDGRTLPPLGATGEVKRGIPLDADLLKAAEGSQG</sequence>
<dbReference type="EMBL" id="JBHRYJ010000002">
    <property type="protein sequence ID" value="MFC3676388.1"/>
    <property type="molecule type" value="Genomic_DNA"/>
</dbReference>
<evidence type="ECO:0000313" key="5">
    <source>
        <dbReference type="Proteomes" id="UP001595711"/>
    </source>
</evidence>
<evidence type="ECO:0000259" key="3">
    <source>
        <dbReference type="Pfam" id="PF13464"/>
    </source>
</evidence>
<keyword evidence="2" id="KW-0812">Transmembrane</keyword>
<feature type="domain" description="Cytoskeleton protein RodZ-like C-terminal" evidence="3">
    <location>
        <begin position="333"/>
        <end position="402"/>
    </location>
</feature>
<evidence type="ECO:0000256" key="1">
    <source>
        <dbReference type="SAM" id="MobiDB-lite"/>
    </source>
</evidence>
<keyword evidence="5" id="KW-1185">Reference proteome</keyword>
<dbReference type="InterPro" id="IPR050400">
    <property type="entry name" value="Bact_Cytoskel_RodZ"/>
</dbReference>
<dbReference type="CDD" id="cd00093">
    <property type="entry name" value="HTH_XRE"/>
    <property type="match status" value="1"/>
</dbReference>
<organism evidence="4 5">
    <name type="scientific">Ferrovibrio xuzhouensis</name>
    <dbReference type="NCBI Taxonomy" id="1576914"/>
    <lineage>
        <taxon>Bacteria</taxon>
        <taxon>Pseudomonadati</taxon>
        <taxon>Pseudomonadota</taxon>
        <taxon>Alphaproteobacteria</taxon>
        <taxon>Rhodospirillales</taxon>
        <taxon>Rhodospirillaceae</taxon>
        <taxon>Ferrovibrio</taxon>
    </lineage>
</organism>
<name>A0ABV7VHB8_9PROT</name>
<keyword evidence="2" id="KW-0472">Membrane</keyword>
<proteinExistence type="predicted"/>
<dbReference type="RefSeq" id="WP_379726908.1">
    <property type="nucleotide sequence ID" value="NZ_JBHRYJ010000002.1"/>
</dbReference>
<protein>
    <submittedName>
        <fullName evidence="4">RodZ domain-containing protein</fullName>
    </submittedName>
</protein>
<dbReference type="InterPro" id="IPR001387">
    <property type="entry name" value="Cro/C1-type_HTH"/>
</dbReference>
<dbReference type="SUPFAM" id="SSF47413">
    <property type="entry name" value="lambda repressor-like DNA-binding domains"/>
    <property type="match status" value="1"/>
</dbReference>
<gene>
    <name evidence="4" type="ORF">ACFOOQ_12600</name>
</gene>
<dbReference type="InterPro" id="IPR010982">
    <property type="entry name" value="Lambda_DNA-bd_dom_sf"/>
</dbReference>
<feature type="transmembrane region" description="Helical" evidence="2">
    <location>
        <begin position="121"/>
        <end position="139"/>
    </location>
</feature>
<reference evidence="5" key="1">
    <citation type="journal article" date="2019" name="Int. J. Syst. Evol. Microbiol.">
        <title>The Global Catalogue of Microorganisms (GCM) 10K type strain sequencing project: providing services to taxonomists for standard genome sequencing and annotation.</title>
        <authorList>
            <consortium name="The Broad Institute Genomics Platform"/>
            <consortium name="The Broad Institute Genome Sequencing Center for Infectious Disease"/>
            <person name="Wu L."/>
            <person name="Ma J."/>
        </authorList>
    </citation>
    <scope>NUCLEOTIDE SEQUENCE [LARGE SCALE GENOMIC DNA]</scope>
    <source>
        <strain evidence="5">KCTC 42182</strain>
    </source>
</reference>
<feature type="region of interest" description="Disordered" evidence="1">
    <location>
        <begin position="166"/>
        <end position="311"/>
    </location>
</feature>
<dbReference type="Pfam" id="PF13464">
    <property type="entry name" value="RodZ_C"/>
    <property type="match status" value="1"/>
</dbReference>
<dbReference type="Proteomes" id="UP001595711">
    <property type="component" value="Unassembled WGS sequence"/>
</dbReference>
<dbReference type="PANTHER" id="PTHR34475">
    <property type="match status" value="1"/>
</dbReference>
<feature type="compositionally biased region" description="Low complexity" evidence="1">
    <location>
        <begin position="11"/>
        <end position="22"/>
    </location>
</feature>
<feature type="compositionally biased region" description="Low complexity" evidence="1">
    <location>
        <begin position="238"/>
        <end position="311"/>
    </location>
</feature>
<accession>A0ABV7VHB8</accession>
<dbReference type="Gene3D" id="1.10.260.40">
    <property type="entry name" value="lambda repressor-like DNA-binding domains"/>
    <property type="match status" value="1"/>
</dbReference>
<feature type="compositionally biased region" description="Low complexity" evidence="1">
    <location>
        <begin position="170"/>
        <end position="207"/>
    </location>
</feature>
<comment type="caution">
    <text evidence="4">The sequence shown here is derived from an EMBL/GenBank/DDBJ whole genome shotgun (WGS) entry which is preliminary data.</text>
</comment>
<evidence type="ECO:0000256" key="2">
    <source>
        <dbReference type="SAM" id="Phobius"/>
    </source>
</evidence>
<keyword evidence="2" id="KW-1133">Transmembrane helix</keyword>
<feature type="compositionally biased region" description="Pro residues" evidence="1">
    <location>
        <begin position="226"/>
        <end position="237"/>
    </location>
</feature>
<dbReference type="Pfam" id="PF13413">
    <property type="entry name" value="HTH_25"/>
    <property type="match status" value="1"/>
</dbReference>
<dbReference type="InterPro" id="IPR025194">
    <property type="entry name" value="RodZ-like_C"/>
</dbReference>
<feature type="region of interest" description="Disordered" evidence="1">
    <location>
        <begin position="1"/>
        <end position="22"/>
    </location>
</feature>
<dbReference type="PANTHER" id="PTHR34475:SF1">
    <property type="entry name" value="CYTOSKELETON PROTEIN RODZ"/>
    <property type="match status" value="1"/>
</dbReference>